<dbReference type="GO" id="GO:0006457">
    <property type="term" value="P:protein folding"/>
    <property type="evidence" value="ECO:0007669"/>
    <property type="project" value="TreeGrafter"/>
</dbReference>
<keyword evidence="11 12" id="KW-0676">Redox-active center</keyword>
<dbReference type="InterPro" id="IPR005792">
    <property type="entry name" value="Prot_disulphide_isomerase"/>
</dbReference>
<dbReference type="GO" id="GO:0003756">
    <property type="term" value="F:protein disulfide isomerase activity"/>
    <property type="evidence" value="ECO:0007669"/>
    <property type="project" value="UniProtKB-EC"/>
</dbReference>
<evidence type="ECO:0000256" key="1">
    <source>
        <dbReference type="ARBA" id="ARBA00001182"/>
    </source>
</evidence>
<dbReference type="SUPFAM" id="SSF52833">
    <property type="entry name" value="Thioredoxin-like"/>
    <property type="match status" value="4"/>
</dbReference>
<dbReference type="EC" id="5.3.4.1" evidence="5 14"/>
<dbReference type="Pfam" id="PF00085">
    <property type="entry name" value="Thioredoxin"/>
    <property type="match status" value="2"/>
</dbReference>
<keyword evidence="10 14" id="KW-0413">Isomerase</keyword>
<dbReference type="OrthoDB" id="427280at2759"/>
<dbReference type="CDD" id="cd02961">
    <property type="entry name" value="PDI_a_family"/>
    <property type="match status" value="1"/>
</dbReference>
<dbReference type="Pfam" id="PF13848">
    <property type="entry name" value="Thioredoxin_6"/>
    <property type="match status" value="1"/>
</dbReference>
<evidence type="ECO:0000256" key="8">
    <source>
        <dbReference type="ARBA" id="ARBA00022824"/>
    </source>
</evidence>
<sequence length="490" mass="53859">MRVASLLALLPLISGVFASDVLDLNKDTFETEIFDADLALVEFFAPWCGHCKNLAPEYEEAATILKKTGVKLAKVDCTENQEVCQSYEVTGYPTLKVFRNGVPTDYTGPRKADGIISYMNKQSLPAVTVLTSETHDDFTKADKVVVIAYGDAKHPVPKSFVEYANGARDSYVFGTFEGEDLPEIPGNPSLPAVVLYKSFDEGSAVFPGTEVDAEELAAFVKGQSVPLFDQLGPENFATYAEASLPIAYLFIDPEDTSRQSIIDGLQETTKALRGEVNFVWIDGVKFAEYGKTLGAQVDNLPAFVLHDLETSIKFVLPEKATADGIHTFVTGALLGEVEPTVKSQPIPETQDEPVYKLTTLGWDNLFGDSTKDVFAEFYAPWCGHCQRLAPTWDTLGDKYKNSNVVIAQMDATENDIPPTAPFKVQGFPTLKFRPAGSEEWVDYQGDRSLESLVEFIEANRKGEAVEARDVVEDEAVEEAVQEETPAHDEL</sequence>
<feature type="chain" id="PRO_5018811507" description="Protein disulfide-isomerase" evidence="14">
    <location>
        <begin position="19"/>
        <end position="490"/>
    </location>
</feature>
<dbReference type="PRINTS" id="PR00421">
    <property type="entry name" value="THIOREDOXIN"/>
</dbReference>
<keyword evidence="9 12" id="KW-1015">Disulfide bond</keyword>
<evidence type="ECO:0000313" key="16">
    <source>
        <dbReference type="EMBL" id="RSH86133.1"/>
    </source>
</evidence>
<reference evidence="16 17" key="1">
    <citation type="submission" date="2018-11" db="EMBL/GenBank/DDBJ databases">
        <title>Genome sequence of Apiotrichum porosum DSM 27194.</title>
        <authorList>
            <person name="Aliyu H."/>
            <person name="Gorte O."/>
            <person name="Ochsenreither K."/>
        </authorList>
    </citation>
    <scope>NUCLEOTIDE SEQUENCE [LARGE SCALE GENOMIC DNA]</scope>
    <source>
        <strain evidence="16 17">DSM 27194</strain>
    </source>
</reference>
<evidence type="ECO:0000256" key="2">
    <source>
        <dbReference type="ARBA" id="ARBA00002692"/>
    </source>
</evidence>
<evidence type="ECO:0000256" key="10">
    <source>
        <dbReference type="ARBA" id="ARBA00023235"/>
    </source>
</evidence>
<evidence type="ECO:0000256" key="5">
    <source>
        <dbReference type="ARBA" id="ARBA00012723"/>
    </source>
</evidence>
<dbReference type="PROSITE" id="PS51352">
    <property type="entry name" value="THIOREDOXIN_2"/>
    <property type="match status" value="2"/>
</dbReference>
<organism evidence="16 17">
    <name type="scientific">Apiotrichum porosum</name>
    <dbReference type="NCBI Taxonomy" id="105984"/>
    <lineage>
        <taxon>Eukaryota</taxon>
        <taxon>Fungi</taxon>
        <taxon>Dikarya</taxon>
        <taxon>Basidiomycota</taxon>
        <taxon>Agaricomycotina</taxon>
        <taxon>Tremellomycetes</taxon>
        <taxon>Trichosporonales</taxon>
        <taxon>Trichosporonaceae</taxon>
        <taxon>Apiotrichum</taxon>
    </lineage>
</organism>
<dbReference type="STRING" id="105984.A0A427Y4X2"/>
<gene>
    <name evidence="16" type="primary">PDI1</name>
    <name evidence="16" type="ORF">EHS24_004363</name>
</gene>
<dbReference type="FunFam" id="3.40.30.10:FF:000017">
    <property type="entry name" value="Protein disulfide-isomerase A4"/>
    <property type="match status" value="1"/>
</dbReference>
<evidence type="ECO:0000256" key="12">
    <source>
        <dbReference type="PIRSR" id="PIRSR605792-51"/>
    </source>
</evidence>
<evidence type="ECO:0000259" key="15">
    <source>
        <dbReference type="PROSITE" id="PS51352"/>
    </source>
</evidence>
<accession>A0A427Y4X2</accession>
<evidence type="ECO:0000256" key="14">
    <source>
        <dbReference type="RuleBase" id="RU361130"/>
    </source>
</evidence>
<dbReference type="GO" id="GO:0005788">
    <property type="term" value="C:endoplasmic reticulum lumen"/>
    <property type="evidence" value="ECO:0007669"/>
    <property type="project" value="UniProtKB-SubCell"/>
</dbReference>
<evidence type="ECO:0000256" key="4">
    <source>
        <dbReference type="ARBA" id="ARBA00006347"/>
    </source>
</evidence>
<comment type="catalytic activity">
    <reaction evidence="1 14">
        <text>Catalyzes the rearrangement of -S-S- bonds in proteins.</text>
        <dbReference type="EC" id="5.3.4.1"/>
    </reaction>
</comment>
<evidence type="ECO:0000256" key="11">
    <source>
        <dbReference type="ARBA" id="ARBA00023284"/>
    </source>
</evidence>
<dbReference type="Proteomes" id="UP000279236">
    <property type="component" value="Unassembled WGS sequence"/>
</dbReference>
<dbReference type="PANTHER" id="PTHR18929">
    <property type="entry name" value="PROTEIN DISULFIDE ISOMERASE"/>
    <property type="match status" value="1"/>
</dbReference>
<feature type="domain" description="Thioredoxin" evidence="15">
    <location>
        <begin position="1"/>
        <end position="124"/>
    </location>
</feature>
<comment type="subcellular location">
    <subcellularLocation>
        <location evidence="3">Endoplasmic reticulum lumen</location>
    </subcellularLocation>
</comment>
<comment type="caution">
    <text evidence="16">The sequence shown here is derived from an EMBL/GenBank/DDBJ whole genome shotgun (WGS) entry which is preliminary data.</text>
</comment>
<comment type="function">
    <text evidence="2">Participates in the folding of proteins containing disulfide bonds, may be involved in glycosylation, prolyl hydroxylation and triglyceride transfer.</text>
</comment>
<dbReference type="EMBL" id="RSCE01000002">
    <property type="protein sequence ID" value="RSH86133.1"/>
    <property type="molecule type" value="Genomic_DNA"/>
</dbReference>
<dbReference type="NCBIfam" id="TIGR01126">
    <property type="entry name" value="pdi_dom"/>
    <property type="match status" value="1"/>
</dbReference>
<evidence type="ECO:0000256" key="7">
    <source>
        <dbReference type="ARBA" id="ARBA00022737"/>
    </source>
</evidence>
<dbReference type="InterPro" id="IPR013766">
    <property type="entry name" value="Thioredoxin_domain"/>
</dbReference>
<dbReference type="RefSeq" id="XP_028478918.1">
    <property type="nucleotide sequence ID" value="XM_028619946.1"/>
</dbReference>
<comment type="similarity">
    <text evidence="4 13">Belongs to the protein disulfide isomerase family.</text>
</comment>
<evidence type="ECO:0000256" key="9">
    <source>
        <dbReference type="ARBA" id="ARBA00023157"/>
    </source>
</evidence>
<dbReference type="CDD" id="cd02995">
    <property type="entry name" value="PDI_a_PDI_a'_C"/>
    <property type="match status" value="1"/>
</dbReference>
<evidence type="ECO:0000313" key="17">
    <source>
        <dbReference type="Proteomes" id="UP000279236"/>
    </source>
</evidence>
<dbReference type="GeneID" id="39588906"/>
<dbReference type="InterPro" id="IPR036249">
    <property type="entry name" value="Thioredoxin-like_sf"/>
</dbReference>
<evidence type="ECO:0000256" key="6">
    <source>
        <dbReference type="ARBA" id="ARBA00022729"/>
    </source>
</evidence>
<evidence type="ECO:0000256" key="3">
    <source>
        <dbReference type="ARBA" id="ARBA00004319"/>
    </source>
</evidence>
<keyword evidence="17" id="KW-1185">Reference proteome</keyword>
<protein>
    <recommendedName>
        <fullName evidence="5 14">Protein disulfide-isomerase</fullName>
        <ecNumber evidence="5 14">5.3.4.1</ecNumber>
    </recommendedName>
</protein>
<keyword evidence="8" id="KW-0256">Endoplasmic reticulum</keyword>
<dbReference type="GO" id="GO:0034976">
    <property type="term" value="P:response to endoplasmic reticulum stress"/>
    <property type="evidence" value="ECO:0007669"/>
    <property type="project" value="TreeGrafter"/>
</dbReference>
<dbReference type="CDD" id="cd02982">
    <property type="entry name" value="PDI_b'_family"/>
    <property type="match status" value="1"/>
</dbReference>
<dbReference type="PANTHER" id="PTHR18929:SF132">
    <property type="entry name" value="PROTEIN DISULFIDE-ISOMERASE A3"/>
    <property type="match status" value="1"/>
</dbReference>
<evidence type="ECO:0000256" key="13">
    <source>
        <dbReference type="RuleBase" id="RU004208"/>
    </source>
</evidence>
<dbReference type="Gene3D" id="3.40.30.10">
    <property type="entry name" value="Glutaredoxin"/>
    <property type="match status" value="4"/>
</dbReference>
<keyword evidence="7" id="KW-0677">Repeat</keyword>
<proteinExistence type="inferred from homology"/>
<name>A0A427Y4X2_9TREE</name>
<feature type="signal peptide" evidence="14">
    <location>
        <begin position="1"/>
        <end position="18"/>
    </location>
</feature>
<dbReference type="InterPro" id="IPR005788">
    <property type="entry name" value="PDI_thioredoxin-like_dom"/>
</dbReference>
<dbReference type="PROSITE" id="PS00194">
    <property type="entry name" value="THIOREDOXIN_1"/>
    <property type="match status" value="2"/>
</dbReference>
<dbReference type="NCBIfam" id="TIGR01130">
    <property type="entry name" value="ER_PDI_fam"/>
    <property type="match status" value="1"/>
</dbReference>
<feature type="domain" description="Thioredoxin" evidence="15">
    <location>
        <begin position="332"/>
        <end position="461"/>
    </location>
</feature>
<feature type="disulfide bond" description="Redox-active" evidence="12">
    <location>
        <begin position="48"/>
        <end position="51"/>
    </location>
</feature>
<dbReference type="InterPro" id="IPR017937">
    <property type="entry name" value="Thioredoxin_CS"/>
</dbReference>
<feature type="disulfide bond" description="Redox-active" evidence="12">
    <location>
        <begin position="382"/>
        <end position="385"/>
    </location>
</feature>
<dbReference type="CDD" id="cd02981">
    <property type="entry name" value="PDI_b_family"/>
    <property type="match status" value="1"/>
</dbReference>
<keyword evidence="6 14" id="KW-0732">Signal</keyword>
<dbReference type="AlphaFoldDB" id="A0A427Y4X2"/>